<sequence>MSSMHNIHGLMEELGYPVYNSTEWRLSIGSSKRSLNCDFFHNDNLFSAVPVGHSVCEEDIKRVIAIS</sequence>
<comment type="caution">
    <text evidence="1">The sequence shown here is derived from an EMBL/GenBank/DDBJ whole genome shotgun (WGS) entry which is preliminary data.</text>
</comment>
<dbReference type="EMBL" id="VTPC01037426">
    <property type="protein sequence ID" value="KAF2891168.1"/>
    <property type="molecule type" value="Genomic_DNA"/>
</dbReference>
<gene>
    <name evidence="1" type="ORF">ILUMI_15005</name>
</gene>
<keyword evidence="2" id="KW-1185">Reference proteome</keyword>
<evidence type="ECO:0000313" key="2">
    <source>
        <dbReference type="Proteomes" id="UP000801492"/>
    </source>
</evidence>
<reference evidence="1" key="1">
    <citation type="submission" date="2019-08" db="EMBL/GenBank/DDBJ databases">
        <title>The genome of the North American firefly Photinus pyralis.</title>
        <authorList>
            <consortium name="Photinus pyralis genome working group"/>
            <person name="Fallon T.R."/>
            <person name="Sander Lower S.E."/>
            <person name="Weng J.-K."/>
        </authorList>
    </citation>
    <scope>NUCLEOTIDE SEQUENCE</scope>
    <source>
        <strain evidence="1">TRF0915ILg1</strain>
        <tissue evidence="1">Whole body</tissue>
    </source>
</reference>
<dbReference type="AlphaFoldDB" id="A0A8K0CUZ0"/>
<dbReference type="Proteomes" id="UP000801492">
    <property type="component" value="Unassembled WGS sequence"/>
</dbReference>
<protein>
    <submittedName>
        <fullName evidence="1">Uncharacterized protein</fullName>
    </submittedName>
</protein>
<organism evidence="1 2">
    <name type="scientific">Ignelater luminosus</name>
    <name type="common">Cucubano</name>
    <name type="synonym">Pyrophorus luminosus</name>
    <dbReference type="NCBI Taxonomy" id="2038154"/>
    <lineage>
        <taxon>Eukaryota</taxon>
        <taxon>Metazoa</taxon>
        <taxon>Ecdysozoa</taxon>
        <taxon>Arthropoda</taxon>
        <taxon>Hexapoda</taxon>
        <taxon>Insecta</taxon>
        <taxon>Pterygota</taxon>
        <taxon>Neoptera</taxon>
        <taxon>Endopterygota</taxon>
        <taxon>Coleoptera</taxon>
        <taxon>Polyphaga</taxon>
        <taxon>Elateriformia</taxon>
        <taxon>Elateroidea</taxon>
        <taxon>Elateridae</taxon>
        <taxon>Agrypninae</taxon>
        <taxon>Pyrophorini</taxon>
        <taxon>Ignelater</taxon>
    </lineage>
</organism>
<evidence type="ECO:0000313" key="1">
    <source>
        <dbReference type="EMBL" id="KAF2891168.1"/>
    </source>
</evidence>
<dbReference type="OrthoDB" id="8063408at2759"/>
<proteinExistence type="predicted"/>
<name>A0A8K0CUZ0_IGNLU</name>
<accession>A0A8K0CUZ0</accession>